<dbReference type="AlphaFoldDB" id="A0A428Y9K8"/>
<dbReference type="InterPro" id="IPR052523">
    <property type="entry name" value="Trichothecene_AcTrans"/>
</dbReference>
<dbReference type="Proteomes" id="UP000287547">
    <property type="component" value="Unassembled WGS sequence"/>
</dbReference>
<dbReference type="PANTHER" id="PTHR42791:SF1">
    <property type="entry name" value="N-ACETYLTRANSFERASE DOMAIN-CONTAINING PROTEIN"/>
    <property type="match status" value="1"/>
</dbReference>
<comment type="caution">
    <text evidence="2">The sequence shown here is derived from an EMBL/GenBank/DDBJ whole genome shotgun (WGS) entry which is preliminary data.</text>
</comment>
<dbReference type="RefSeq" id="WP_037254797.1">
    <property type="nucleotide sequence ID" value="NZ_QHKI01000098.1"/>
</dbReference>
<proteinExistence type="predicted"/>
<dbReference type="Gene3D" id="3.40.630.30">
    <property type="match status" value="1"/>
</dbReference>
<feature type="domain" description="N-acetyltransferase" evidence="1">
    <location>
        <begin position="1"/>
        <end position="189"/>
    </location>
</feature>
<dbReference type="Pfam" id="PF13508">
    <property type="entry name" value="Acetyltransf_7"/>
    <property type="match status" value="1"/>
</dbReference>
<dbReference type="SUPFAM" id="SSF55729">
    <property type="entry name" value="Acyl-CoA N-acyltransferases (Nat)"/>
    <property type="match status" value="1"/>
</dbReference>
<organism evidence="2 3">
    <name type="scientific">Kibdelosporangium aridum</name>
    <dbReference type="NCBI Taxonomy" id="2030"/>
    <lineage>
        <taxon>Bacteria</taxon>
        <taxon>Bacillati</taxon>
        <taxon>Actinomycetota</taxon>
        <taxon>Actinomycetes</taxon>
        <taxon>Pseudonocardiales</taxon>
        <taxon>Pseudonocardiaceae</taxon>
        <taxon>Kibdelosporangium</taxon>
    </lineage>
</organism>
<dbReference type="CDD" id="cd04301">
    <property type="entry name" value="NAT_SF"/>
    <property type="match status" value="1"/>
</dbReference>
<gene>
    <name evidence="2" type="ORF">DMH04_51585</name>
</gene>
<reference evidence="2 3" key="1">
    <citation type="submission" date="2018-05" db="EMBL/GenBank/DDBJ databases">
        <title>Evolution of GPA BGCs.</title>
        <authorList>
            <person name="Waglechner N."/>
            <person name="Wright G.D."/>
        </authorList>
    </citation>
    <scope>NUCLEOTIDE SEQUENCE [LARGE SCALE GENOMIC DNA]</scope>
    <source>
        <strain evidence="2 3">A82846</strain>
    </source>
</reference>
<dbReference type="InterPro" id="IPR000182">
    <property type="entry name" value="GNAT_dom"/>
</dbReference>
<evidence type="ECO:0000259" key="1">
    <source>
        <dbReference type="PROSITE" id="PS51186"/>
    </source>
</evidence>
<dbReference type="OrthoDB" id="7057833at2"/>
<protein>
    <submittedName>
        <fullName evidence="2">N-acetyltransferase</fullName>
    </submittedName>
</protein>
<evidence type="ECO:0000313" key="3">
    <source>
        <dbReference type="Proteomes" id="UP000287547"/>
    </source>
</evidence>
<dbReference type="PROSITE" id="PS51186">
    <property type="entry name" value="GNAT"/>
    <property type="match status" value="1"/>
</dbReference>
<dbReference type="EMBL" id="QHKI01000098">
    <property type="protein sequence ID" value="RSM64188.1"/>
    <property type="molecule type" value="Genomic_DNA"/>
</dbReference>
<dbReference type="GO" id="GO:0016747">
    <property type="term" value="F:acyltransferase activity, transferring groups other than amino-acyl groups"/>
    <property type="evidence" value="ECO:0007669"/>
    <property type="project" value="InterPro"/>
</dbReference>
<keyword evidence="2" id="KW-0808">Transferase</keyword>
<sequence length="189" mass="21363">MTVRTATTEDLPDVGELLAAAFHADPVSIWLFPDNDRRRAVQPSFFRTFAWLALESGGWISLREDGLAATVWFPSGDDDEEDVMSLFDMLTDEEAKRFAHLSELMAEHHPDRGEHRHLQFIAVHPDRQRHGIGGDLLAHDLSALGDMPAYLEASSQLSIPLYQRHGFEHIGTPFDPDPDARMYPMWRAG</sequence>
<dbReference type="InterPro" id="IPR016181">
    <property type="entry name" value="Acyl_CoA_acyltransferase"/>
</dbReference>
<accession>A0A428Y9K8</accession>
<evidence type="ECO:0000313" key="2">
    <source>
        <dbReference type="EMBL" id="RSM64188.1"/>
    </source>
</evidence>
<name>A0A428Y9K8_KIBAR</name>
<dbReference type="PANTHER" id="PTHR42791">
    <property type="entry name" value="GNAT FAMILY ACETYLTRANSFERASE"/>
    <property type="match status" value="1"/>
</dbReference>